<dbReference type="EMBL" id="JAGKHQ010001083">
    <property type="protein sequence ID" value="KAG7461410.1"/>
    <property type="molecule type" value="Genomic_DNA"/>
</dbReference>
<gene>
    <name evidence="1" type="ORF">JOB18_006692</name>
</gene>
<evidence type="ECO:0000313" key="1">
    <source>
        <dbReference type="EMBL" id="KAG7461410.1"/>
    </source>
</evidence>
<name>A0AAV6PG49_SOLSE</name>
<organism evidence="1 2">
    <name type="scientific">Solea senegalensis</name>
    <name type="common">Senegalese sole</name>
    <dbReference type="NCBI Taxonomy" id="28829"/>
    <lineage>
        <taxon>Eukaryota</taxon>
        <taxon>Metazoa</taxon>
        <taxon>Chordata</taxon>
        <taxon>Craniata</taxon>
        <taxon>Vertebrata</taxon>
        <taxon>Euteleostomi</taxon>
        <taxon>Actinopterygii</taxon>
        <taxon>Neopterygii</taxon>
        <taxon>Teleostei</taxon>
        <taxon>Neoteleostei</taxon>
        <taxon>Acanthomorphata</taxon>
        <taxon>Carangaria</taxon>
        <taxon>Pleuronectiformes</taxon>
        <taxon>Pleuronectoidei</taxon>
        <taxon>Soleidae</taxon>
        <taxon>Solea</taxon>
    </lineage>
</organism>
<protein>
    <submittedName>
        <fullName evidence="1">Uncharacterized protein</fullName>
    </submittedName>
</protein>
<keyword evidence="2" id="KW-1185">Reference proteome</keyword>
<evidence type="ECO:0000313" key="2">
    <source>
        <dbReference type="Proteomes" id="UP000693946"/>
    </source>
</evidence>
<dbReference type="Proteomes" id="UP000693946">
    <property type="component" value="Unassembled WGS sequence"/>
</dbReference>
<sequence>MAVPHSCIYPQSYRLDGGGGGRRGGGDTHYLAVTFTGLLVCPVLSSATSHLGVTEDAVSQKLSTRPQ</sequence>
<comment type="caution">
    <text evidence="1">The sequence shown here is derived from an EMBL/GenBank/DDBJ whole genome shotgun (WGS) entry which is preliminary data.</text>
</comment>
<reference evidence="1 2" key="1">
    <citation type="journal article" date="2021" name="Sci. Rep.">
        <title>Chromosome anchoring in Senegalese sole (Solea senegalensis) reveals sex-associated markers and genome rearrangements in flatfish.</title>
        <authorList>
            <person name="Guerrero-Cozar I."/>
            <person name="Gomez-Garrido J."/>
            <person name="Berbel C."/>
            <person name="Martinez-Blanch J.F."/>
            <person name="Alioto T."/>
            <person name="Claros M.G."/>
            <person name="Gagnaire P.A."/>
            <person name="Manchado M."/>
        </authorList>
    </citation>
    <scope>NUCLEOTIDE SEQUENCE [LARGE SCALE GENOMIC DNA]</scope>
    <source>
        <strain evidence="1">Sse05_10M</strain>
    </source>
</reference>
<dbReference type="AlphaFoldDB" id="A0AAV6PG49"/>
<accession>A0AAV6PG49</accession>
<proteinExistence type="predicted"/>